<evidence type="ECO:0000256" key="6">
    <source>
        <dbReference type="ARBA" id="ARBA00023136"/>
    </source>
</evidence>
<sequence>MQKKSNRGFRDLLRMFGWIGPQALLRFFLLWISSTLADDFQLSCSQRPVVAEVGDTVVLECQLAPSLPLKGLEIRWTKGKELVHLYRFEQDENTEQSADYKDRTQLFASEFQRGNVSLKLKQVVLPDSGIYKCFVESEAHGFKDANIILNVASFGEWPTINLNKYTGSGIQLQCKSANWFPSPIVQWSNEKGDILTQQEQPGTEENGLVTVKNNIDVTSDSGNTFSCLLQSDILSKTVSVMFYVPDEFYPVTSIWLYMFLLIFFGILAVIAGLFIFFRKQRNYIRDTHWNELGKIRSLPELAVQRMTNAADCIVLDSDTANSRLLISSDLTTVSCTAGDKIPADSSRRFQSRLAVLGKTGFASGRHYWLVKVESHSAWDLGVARESVTREEKLPLSPENGYWTIGHDGERYWANFTNPLEIMCREKLQRIGIYVNYDAGQVLFYDGATNSHLYSFTCSFEGLIFPFLNLSESGKCSILQSTPLLPNSNH</sequence>
<dbReference type="SMART" id="SM00449">
    <property type="entry name" value="SPRY"/>
    <property type="match status" value="1"/>
</dbReference>
<dbReference type="InterPro" id="IPR013783">
    <property type="entry name" value="Ig-like_fold"/>
</dbReference>
<dbReference type="Gene3D" id="2.60.40.10">
    <property type="entry name" value="Immunoglobulins"/>
    <property type="match status" value="2"/>
</dbReference>
<comment type="subcellular location">
    <subcellularLocation>
        <location evidence="1">Membrane</location>
        <topology evidence="1">Single-pass type I membrane protein</topology>
    </subcellularLocation>
</comment>
<dbReference type="SUPFAM" id="SSF49899">
    <property type="entry name" value="Concanavalin A-like lectins/glucanases"/>
    <property type="match status" value="1"/>
</dbReference>
<dbReference type="AlphaFoldDB" id="A0A401T6T5"/>
<organism evidence="14 15">
    <name type="scientific">Chiloscyllium punctatum</name>
    <name type="common">Brownbanded bambooshark</name>
    <name type="synonym">Hemiscyllium punctatum</name>
    <dbReference type="NCBI Taxonomy" id="137246"/>
    <lineage>
        <taxon>Eukaryota</taxon>
        <taxon>Metazoa</taxon>
        <taxon>Chordata</taxon>
        <taxon>Craniata</taxon>
        <taxon>Vertebrata</taxon>
        <taxon>Chondrichthyes</taxon>
        <taxon>Elasmobranchii</taxon>
        <taxon>Galeomorphii</taxon>
        <taxon>Galeoidea</taxon>
        <taxon>Orectolobiformes</taxon>
        <taxon>Hemiscylliidae</taxon>
        <taxon>Chiloscyllium</taxon>
    </lineage>
</organism>
<proteinExistence type="inferred from homology"/>
<keyword evidence="4" id="KW-0732">Signal</keyword>
<feature type="domain" description="Ig-like" evidence="13">
    <location>
        <begin position="167"/>
        <end position="239"/>
    </location>
</feature>
<dbReference type="FunFam" id="2.60.40.10:FF:000142">
    <property type="entry name" value="V-set domain-containing T-cell activation inhibitor 1"/>
    <property type="match status" value="1"/>
</dbReference>
<dbReference type="PANTHER" id="PTHR24100">
    <property type="entry name" value="BUTYROPHILIN"/>
    <property type="match status" value="1"/>
</dbReference>
<dbReference type="EMBL" id="BEZZ01001158">
    <property type="protein sequence ID" value="GCC38317.1"/>
    <property type="molecule type" value="Genomic_DNA"/>
</dbReference>
<dbReference type="GO" id="GO:0050863">
    <property type="term" value="P:regulation of T cell activation"/>
    <property type="evidence" value="ECO:0007669"/>
    <property type="project" value="UniProtKB-ARBA"/>
</dbReference>
<dbReference type="GO" id="GO:0050852">
    <property type="term" value="P:T cell receptor signaling pathway"/>
    <property type="evidence" value="ECO:0007669"/>
    <property type="project" value="TreeGrafter"/>
</dbReference>
<dbReference type="FunFam" id="2.60.120.920:FF:000004">
    <property type="entry name" value="Butyrophilin subfamily 1 member A1"/>
    <property type="match status" value="1"/>
</dbReference>
<dbReference type="SMART" id="SM00589">
    <property type="entry name" value="PRY"/>
    <property type="match status" value="1"/>
</dbReference>
<comment type="similarity">
    <text evidence="2">Belongs to the immunoglobulin superfamily. BTN/MOG family.</text>
</comment>
<dbReference type="InterPro" id="IPR001870">
    <property type="entry name" value="B30.2/SPRY"/>
</dbReference>
<feature type="transmembrane region" description="Helical" evidence="11">
    <location>
        <begin position="254"/>
        <end position="277"/>
    </location>
</feature>
<evidence type="ECO:0000313" key="14">
    <source>
        <dbReference type="EMBL" id="GCC38317.1"/>
    </source>
</evidence>
<dbReference type="InterPro" id="IPR003879">
    <property type="entry name" value="Butyrophylin_SPRY"/>
</dbReference>
<dbReference type="InterPro" id="IPR053896">
    <property type="entry name" value="BTN3A2-like_Ig-C"/>
</dbReference>
<keyword evidence="7" id="KW-1015">Disulfide bond</keyword>
<dbReference type="STRING" id="137246.A0A401T6T5"/>
<dbReference type="PROSITE" id="PS50188">
    <property type="entry name" value="B302_SPRY"/>
    <property type="match status" value="1"/>
</dbReference>
<dbReference type="InterPro" id="IPR003598">
    <property type="entry name" value="Ig_sub2"/>
</dbReference>
<keyword evidence="3 11" id="KW-0812">Transmembrane</keyword>
<evidence type="ECO:0000256" key="1">
    <source>
        <dbReference type="ARBA" id="ARBA00004479"/>
    </source>
</evidence>
<dbReference type="GO" id="GO:0005102">
    <property type="term" value="F:signaling receptor binding"/>
    <property type="evidence" value="ECO:0007669"/>
    <property type="project" value="TreeGrafter"/>
</dbReference>
<evidence type="ECO:0000259" key="13">
    <source>
        <dbReference type="PROSITE" id="PS50835"/>
    </source>
</evidence>
<evidence type="ECO:0008006" key="16">
    <source>
        <dbReference type="Google" id="ProtNLM"/>
    </source>
</evidence>
<dbReference type="InterPro" id="IPR003599">
    <property type="entry name" value="Ig_sub"/>
</dbReference>
<dbReference type="Pfam" id="PF13765">
    <property type="entry name" value="PRY"/>
    <property type="match status" value="1"/>
</dbReference>
<comment type="caution">
    <text evidence="14">The sequence shown here is derived from an EMBL/GenBank/DDBJ whole genome shotgun (WGS) entry which is preliminary data.</text>
</comment>
<dbReference type="Gene3D" id="2.60.120.920">
    <property type="match status" value="1"/>
</dbReference>
<evidence type="ECO:0000256" key="2">
    <source>
        <dbReference type="ARBA" id="ARBA00007591"/>
    </source>
</evidence>
<comment type="similarity">
    <text evidence="10">Belongs to the SKINT family.</text>
</comment>
<evidence type="ECO:0000256" key="4">
    <source>
        <dbReference type="ARBA" id="ARBA00022729"/>
    </source>
</evidence>
<dbReference type="Pfam" id="PF07686">
    <property type="entry name" value="V-set"/>
    <property type="match status" value="1"/>
</dbReference>
<dbReference type="OMA" id="ERYWANF"/>
<gene>
    <name evidence="14" type="ORF">chiPu_0016831</name>
</gene>
<dbReference type="InterPro" id="IPR007110">
    <property type="entry name" value="Ig-like_dom"/>
</dbReference>
<dbReference type="GO" id="GO:1903037">
    <property type="term" value="P:regulation of leukocyte cell-cell adhesion"/>
    <property type="evidence" value="ECO:0007669"/>
    <property type="project" value="UniProtKB-ARBA"/>
</dbReference>
<dbReference type="Pfam" id="PF22705">
    <property type="entry name" value="C2-set_3"/>
    <property type="match status" value="1"/>
</dbReference>
<dbReference type="FunFam" id="2.60.40.10:FF:000088">
    <property type="entry name" value="Butyrophilin subfamily 1 member A1"/>
    <property type="match status" value="1"/>
</dbReference>
<feature type="domain" description="B30.2/SPRY" evidence="12">
    <location>
        <begin position="293"/>
        <end position="486"/>
    </location>
</feature>
<dbReference type="GO" id="GO:0042110">
    <property type="term" value="P:T cell activation"/>
    <property type="evidence" value="ECO:0007669"/>
    <property type="project" value="UniProtKB-ARBA"/>
</dbReference>
<evidence type="ECO:0000259" key="12">
    <source>
        <dbReference type="PROSITE" id="PS50188"/>
    </source>
</evidence>
<evidence type="ECO:0000256" key="9">
    <source>
        <dbReference type="ARBA" id="ARBA00023319"/>
    </source>
</evidence>
<dbReference type="SMART" id="SM00409">
    <property type="entry name" value="IG"/>
    <property type="match status" value="1"/>
</dbReference>
<dbReference type="Pfam" id="PF00622">
    <property type="entry name" value="SPRY"/>
    <property type="match status" value="1"/>
</dbReference>
<dbReference type="SUPFAM" id="SSF48726">
    <property type="entry name" value="Immunoglobulin"/>
    <property type="match status" value="2"/>
</dbReference>
<dbReference type="InterPro" id="IPR006574">
    <property type="entry name" value="PRY"/>
</dbReference>
<dbReference type="InterPro" id="IPR003877">
    <property type="entry name" value="SPRY_dom"/>
</dbReference>
<evidence type="ECO:0000256" key="10">
    <source>
        <dbReference type="ARBA" id="ARBA00038221"/>
    </source>
</evidence>
<evidence type="ECO:0000256" key="8">
    <source>
        <dbReference type="ARBA" id="ARBA00023180"/>
    </source>
</evidence>
<keyword evidence="9" id="KW-0393">Immunoglobulin domain</keyword>
<dbReference type="InterPro" id="IPR043136">
    <property type="entry name" value="B30.2/SPRY_sf"/>
</dbReference>
<dbReference type="PRINTS" id="PR01407">
    <property type="entry name" value="BUTYPHLNCDUF"/>
</dbReference>
<keyword evidence="15" id="KW-1185">Reference proteome</keyword>
<dbReference type="Proteomes" id="UP000287033">
    <property type="component" value="Unassembled WGS sequence"/>
</dbReference>
<feature type="domain" description="Ig-like" evidence="13">
    <location>
        <begin position="21"/>
        <end position="150"/>
    </location>
</feature>
<evidence type="ECO:0000256" key="11">
    <source>
        <dbReference type="SAM" id="Phobius"/>
    </source>
</evidence>
<dbReference type="InterPro" id="IPR013106">
    <property type="entry name" value="Ig_V-set"/>
</dbReference>
<accession>A0A401T6T5</accession>
<dbReference type="GO" id="GO:0009897">
    <property type="term" value="C:external side of plasma membrane"/>
    <property type="evidence" value="ECO:0007669"/>
    <property type="project" value="TreeGrafter"/>
</dbReference>
<keyword evidence="5 11" id="KW-1133">Transmembrane helix</keyword>
<evidence type="ECO:0000313" key="15">
    <source>
        <dbReference type="Proteomes" id="UP000287033"/>
    </source>
</evidence>
<dbReference type="CDD" id="cd13733">
    <property type="entry name" value="SPRY_PRY_C-I_1"/>
    <property type="match status" value="1"/>
</dbReference>
<evidence type="ECO:0000256" key="7">
    <source>
        <dbReference type="ARBA" id="ARBA00023157"/>
    </source>
</evidence>
<keyword evidence="8" id="KW-0325">Glycoprotein</keyword>
<evidence type="ECO:0000256" key="5">
    <source>
        <dbReference type="ARBA" id="ARBA00022989"/>
    </source>
</evidence>
<reference evidence="14 15" key="1">
    <citation type="journal article" date="2018" name="Nat. Ecol. Evol.">
        <title>Shark genomes provide insights into elasmobranch evolution and the origin of vertebrates.</title>
        <authorList>
            <person name="Hara Y"/>
            <person name="Yamaguchi K"/>
            <person name="Onimaru K"/>
            <person name="Kadota M"/>
            <person name="Koyanagi M"/>
            <person name="Keeley SD"/>
            <person name="Tatsumi K"/>
            <person name="Tanaka K"/>
            <person name="Motone F"/>
            <person name="Kageyama Y"/>
            <person name="Nozu R"/>
            <person name="Adachi N"/>
            <person name="Nishimura O"/>
            <person name="Nakagawa R"/>
            <person name="Tanegashima C"/>
            <person name="Kiyatake I"/>
            <person name="Matsumoto R"/>
            <person name="Murakumo K"/>
            <person name="Nishida K"/>
            <person name="Terakita A"/>
            <person name="Kuratani S"/>
            <person name="Sato K"/>
            <person name="Hyodo S Kuraku.S."/>
        </authorList>
    </citation>
    <scope>NUCLEOTIDE SEQUENCE [LARGE SCALE GENOMIC DNA]</scope>
</reference>
<dbReference type="GO" id="GO:0001817">
    <property type="term" value="P:regulation of cytokine production"/>
    <property type="evidence" value="ECO:0007669"/>
    <property type="project" value="TreeGrafter"/>
</dbReference>
<dbReference type="InterPro" id="IPR036179">
    <property type="entry name" value="Ig-like_dom_sf"/>
</dbReference>
<dbReference type="SMART" id="SM00408">
    <property type="entry name" value="IGc2"/>
    <property type="match status" value="1"/>
</dbReference>
<keyword evidence="6 11" id="KW-0472">Membrane</keyword>
<protein>
    <recommendedName>
        <fullName evidence="16">Butyrophilin subfamily 1 member A1-like</fullName>
    </recommendedName>
</protein>
<dbReference type="PROSITE" id="PS50835">
    <property type="entry name" value="IG_LIKE"/>
    <property type="match status" value="2"/>
</dbReference>
<dbReference type="InterPro" id="IPR013320">
    <property type="entry name" value="ConA-like_dom_sf"/>
</dbReference>
<name>A0A401T6T5_CHIPU</name>
<dbReference type="InterPro" id="IPR050504">
    <property type="entry name" value="IgSF_BTN/MOG"/>
</dbReference>
<evidence type="ECO:0000256" key="3">
    <source>
        <dbReference type="ARBA" id="ARBA00022692"/>
    </source>
</evidence>
<dbReference type="OrthoDB" id="6105938at2759"/>